<feature type="region of interest" description="Disordered" evidence="1">
    <location>
        <begin position="241"/>
        <end position="329"/>
    </location>
</feature>
<name>F2UX15_ACTVI</name>
<feature type="region of interest" description="Disordered" evidence="1">
    <location>
        <begin position="1"/>
        <end position="76"/>
    </location>
</feature>
<dbReference type="AlphaFoldDB" id="F2UX15"/>
<feature type="region of interest" description="Disordered" evidence="1">
    <location>
        <begin position="346"/>
        <end position="374"/>
    </location>
</feature>
<dbReference type="EMBL" id="ACRE02000075">
    <property type="protein sequence ID" value="EGE38499.1"/>
    <property type="molecule type" value="Genomic_DNA"/>
</dbReference>
<comment type="caution">
    <text evidence="2">The sequence shown here is derived from an EMBL/GenBank/DDBJ whole genome shotgun (WGS) entry which is preliminary data.</text>
</comment>
<feature type="compositionally biased region" description="Low complexity" evidence="1">
    <location>
        <begin position="320"/>
        <end position="329"/>
    </location>
</feature>
<accession>F2UX15</accession>
<protein>
    <recommendedName>
        <fullName evidence="4">YbjN domain-containing protein</fullName>
    </recommendedName>
</protein>
<dbReference type="eggNOG" id="ENOG5031GSV">
    <property type="taxonomic scope" value="Bacteria"/>
</dbReference>
<evidence type="ECO:0000313" key="2">
    <source>
        <dbReference type="EMBL" id="EGE38499.1"/>
    </source>
</evidence>
<reference evidence="3" key="1">
    <citation type="submission" date="2010-02" db="EMBL/GenBank/DDBJ databases">
        <title>The Genome Sequence of Prevotella oris strain C735.</title>
        <authorList>
            <consortium name="The Broad Institute Genome Sequencing Platform"/>
            <person name="Ward D."/>
            <person name="Feldgarden M."/>
            <person name="Earl A."/>
            <person name="Young S.K."/>
            <person name="Zeng Q."/>
            <person name="Koehrsen M."/>
            <person name="Alvarado L."/>
            <person name="Berlin A."/>
            <person name="Bochicchio J."/>
            <person name="Borenstein D."/>
            <person name="Chapman S.B."/>
            <person name="Chen Z."/>
            <person name="Engels R."/>
            <person name="Freedman E."/>
            <person name="Gellesch M."/>
            <person name="Goldberg J."/>
            <person name="Griggs A."/>
            <person name="Gujja S."/>
            <person name="Heilman E."/>
            <person name="Heiman D."/>
            <person name="Hepburn T."/>
            <person name="Howarth C."/>
            <person name="Jen D."/>
            <person name="Larson L."/>
            <person name="Mehta T."/>
            <person name="Park D."/>
            <person name="Pearson M."/>
            <person name="Roberts A."/>
            <person name="Saif S."/>
            <person name="Shea T."/>
            <person name="Shenoy N."/>
            <person name="Sisk P."/>
            <person name="Stolte C."/>
            <person name="Sykes S."/>
            <person name="Thomson T."/>
            <person name="Walk T."/>
            <person name="White J."/>
            <person name="Yandava C."/>
            <person name="Sibley C.D."/>
            <person name="Field T.R."/>
            <person name="Grinwis M."/>
            <person name="Eshaghurshan C.S."/>
            <person name="Surette M.G."/>
            <person name="Haas B."/>
            <person name="Nusbaum C."/>
            <person name="Birren B."/>
        </authorList>
    </citation>
    <scope>NUCLEOTIDE SEQUENCE [LARGE SCALE GENOMIC DNA]</scope>
    <source>
        <strain evidence="3">C505</strain>
    </source>
</reference>
<dbReference type="HOGENOM" id="CLU_062772_0_0_11"/>
<organism evidence="2 3">
    <name type="scientific">Actinomyces viscosus C505</name>
    <dbReference type="NCBI Taxonomy" id="562973"/>
    <lineage>
        <taxon>Bacteria</taxon>
        <taxon>Bacillati</taxon>
        <taxon>Actinomycetota</taxon>
        <taxon>Actinomycetes</taxon>
        <taxon>Actinomycetales</taxon>
        <taxon>Actinomycetaceae</taxon>
        <taxon>Actinomyces</taxon>
    </lineage>
</organism>
<proteinExistence type="predicted"/>
<evidence type="ECO:0008006" key="4">
    <source>
        <dbReference type="Google" id="ProtNLM"/>
    </source>
</evidence>
<feature type="compositionally biased region" description="Low complexity" evidence="1">
    <location>
        <begin position="346"/>
        <end position="355"/>
    </location>
</feature>
<reference evidence="2 3" key="2">
    <citation type="submission" date="2011-10" db="EMBL/GenBank/DDBJ databases">
        <title>The Genome Sequence of Actinomyces viscosus C505.</title>
        <authorList>
            <consortium name="The Broad Institute Genome Sequencing Platform"/>
            <consortium name="The Broad Institute Genome Sequencing Center for Infectious Disease"/>
            <person name="Earl A."/>
            <person name="Ward D."/>
            <person name="Feldgarden M."/>
            <person name="Gevers D."/>
            <person name="Sibley C.D."/>
            <person name="Field T.R."/>
            <person name="Grinwis M."/>
            <person name="Eshaghurshan C.S."/>
            <person name="Surette M.G."/>
            <person name="Young S.K."/>
            <person name="Zeng Q."/>
            <person name="Gargeya S."/>
            <person name="Fitzgerald M."/>
            <person name="Haas B."/>
            <person name="Abouelleil A."/>
            <person name="Alvarado L."/>
            <person name="Arachchi H.M."/>
            <person name="Berlin A."/>
            <person name="Brown A."/>
            <person name="Chapman S.B."/>
            <person name="Chen Z."/>
            <person name="Dunbar C."/>
            <person name="Freedman E."/>
            <person name="Gearin G."/>
            <person name="Goldberg J."/>
            <person name="Griggs A."/>
            <person name="Gujja S."/>
            <person name="Heiman D."/>
            <person name="Howarth C."/>
            <person name="Larson L."/>
            <person name="Lui A."/>
            <person name="MacDonald P.J.P."/>
            <person name="Montmayeur A."/>
            <person name="Murphy C."/>
            <person name="Neiman D."/>
            <person name="Pearson M."/>
            <person name="Priest M."/>
            <person name="Roberts A."/>
            <person name="Saif S."/>
            <person name="Shea T."/>
            <person name="Shenoy N."/>
            <person name="Sisk P."/>
            <person name="Stolte C."/>
            <person name="Sykes S."/>
            <person name="Wortman J."/>
            <person name="Nusbaum C."/>
            <person name="Birren B."/>
        </authorList>
    </citation>
    <scope>NUCLEOTIDE SEQUENCE [LARGE SCALE GENOMIC DNA]</scope>
    <source>
        <strain evidence="2 3">C505</strain>
    </source>
</reference>
<evidence type="ECO:0000313" key="3">
    <source>
        <dbReference type="Proteomes" id="UP000004668"/>
    </source>
</evidence>
<gene>
    <name evidence="2" type="ORF">HMPREF0059_01358</name>
</gene>
<evidence type="ECO:0000256" key="1">
    <source>
        <dbReference type="SAM" id="MobiDB-lite"/>
    </source>
</evidence>
<sequence>MARAPGGRAPRRDARLHRCPAPLHLRSGPGRHPRPRPWPPPAEHPDGGLRRRGHEPGPARRLHGHGPGHDPRLLLHGGGALPRARHLGGGLMAWWNQPEGSVTPTVTLRRLAAWLAVRGHRYDLDLSEGVVHFSVAGFDYVLMVVDRRILAVRAHHRLAATRPGSAELSRVRAVAQEVSSGRLIPAFYTEVDAAGLSLCAEVLTNIGAGLDDAQRAGTLDFILDGVDQALREVLGLLAAQDAAADSRPDVGPEAESAPRAESGPETVGEIATEGEGGGATVIALPEAPRPDRAAGTVGTADTAEIAGGESTRDSAQTPVAATTRSAAAGTAAGRADATVEMAAVVDGPVPAAPGDAEGGTGAETTDTPKPLLVS</sequence>
<feature type="compositionally biased region" description="Basic and acidic residues" evidence="1">
    <location>
        <begin position="43"/>
        <end position="58"/>
    </location>
</feature>
<dbReference type="Proteomes" id="UP000004668">
    <property type="component" value="Unassembled WGS sequence"/>
</dbReference>